<evidence type="ECO:0000313" key="1">
    <source>
        <dbReference type="EMBL" id="VWC27154.1"/>
    </source>
</evidence>
<organism evidence="1 2">
    <name type="scientific">Burkholderia paludis</name>
    <dbReference type="NCBI Taxonomy" id="1506587"/>
    <lineage>
        <taxon>Bacteria</taxon>
        <taxon>Pseudomonadati</taxon>
        <taxon>Pseudomonadota</taxon>
        <taxon>Betaproteobacteria</taxon>
        <taxon>Burkholderiales</taxon>
        <taxon>Burkholderiaceae</taxon>
        <taxon>Burkholderia</taxon>
        <taxon>Burkholderia cepacia complex</taxon>
    </lineage>
</organism>
<dbReference type="AlphaFoldDB" id="A0A6P2R2N0"/>
<dbReference type="EMBL" id="CABVQD010000030">
    <property type="protein sequence ID" value="VWC27154.1"/>
    <property type="molecule type" value="Genomic_DNA"/>
</dbReference>
<keyword evidence="2" id="KW-1185">Reference proteome</keyword>
<name>A0A6P2R2N0_9BURK</name>
<protein>
    <submittedName>
        <fullName evidence="1">Uncharacterized protein</fullName>
    </submittedName>
</protein>
<reference evidence="1 2" key="1">
    <citation type="submission" date="2019-09" db="EMBL/GenBank/DDBJ databases">
        <authorList>
            <person name="Depoorter E."/>
        </authorList>
    </citation>
    <scope>NUCLEOTIDE SEQUENCE [LARGE SCALE GENOMIC DNA]</scope>
    <source>
        <strain evidence="1">LMG 30113</strain>
    </source>
</reference>
<sequence>MGIQVVVVAGSHAEVVEKLGSVAPFAEIFPLPEGRFGISVPFKVVDDIGEQVVLGRISAFRYFDLWAGEWKSPT</sequence>
<proteinExistence type="predicted"/>
<dbReference type="RefSeq" id="WP_034199201.1">
    <property type="nucleotide sequence ID" value="NZ_CABVQD010000030.1"/>
</dbReference>
<accession>A0A6P2R2N0</accession>
<evidence type="ECO:0000313" key="2">
    <source>
        <dbReference type="Proteomes" id="UP000494330"/>
    </source>
</evidence>
<dbReference type="Proteomes" id="UP000494330">
    <property type="component" value="Unassembled WGS sequence"/>
</dbReference>
<gene>
    <name evidence="1" type="ORF">BPA30113_06065</name>
</gene>